<dbReference type="GO" id="GO:0016887">
    <property type="term" value="F:ATP hydrolysis activity"/>
    <property type="evidence" value="ECO:0007669"/>
    <property type="project" value="InterPro"/>
</dbReference>
<dbReference type="SUPFAM" id="SSF52540">
    <property type="entry name" value="P-loop containing nucleoside triphosphate hydrolases"/>
    <property type="match status" value="2"/>
</dbReference>
<dbReference type="InterPro" id="IPR041546">
    <property type="entry name" value="ClpA/ClpB_AAA_lid"/>
</dbReference>
<dbReference type="Proteomes" id="UP000255066">
    <property type="component" value="Unassembled WGS sequence"/>
</dbReference>
<dbReference type="InterPro" id="IPR027417">
    <property type="entry name" value="P-loop_NTPase"/>
</dbReference>
<dbReference type="OrthoDB" id="9803641at2"/>
<dbReference type="InterPro" id="IPR001270">
    <property type="entry name" value="ClpA/B"/>
</dbReference>
<dbReference type="InterPro" id="IPR017729">
    <property type="entry name" value="ATPase_T6SS_ClpV1"/>
</dbReference>
<keyword evidence="5" id="KW-0175">Coiled coil</keyword>
<dbReference type="GO" id="GO:0005524">
    <property type="term" value="F:ATP binding"/>
    <property type="evidence" value="ECO:0007669"/>
    <property type="project" value="UniProtKB-KW"/>
</dbReference>
<evidence type="ECO:0000256" key="3">
    <source>
        <dbReference type="ARBA" id="ARBA00023186"/>
    </source>
</evidence>
<evidence type="ECO:0000313" key="10">
    <source>
        <dbReference type="Proteomes" id="UP000054735"/>
    </source>
</evidence>
<evidence type="ECO:0000256" key="4">
    <source>
        <dbReference type="RuleBase" id="RU004432"/>
    </source>
</evidence>
<proteinExistence type="inferred from homology"/>
<keyword evidence="2 4" id="KW-0067">ATP-binding</keyword>
<keyword evidence="1 4" id="KW-0547">Nucleotide-binding</keyword>
<dbReference type="Proteomes" id="UP000054735">
    <property type="component" value="Unassembled WGS sequence"/>
</dbReference>
<sequence>MLTVNLKVLLERLNDYTALTLEQSVNLCMQKTHREVTIDHWLTELLSNPRSDISLILEQQALVTDNIRFDIHAGIGKLKPGHLGKPSFSISVFDWIQDAWLIATLEQNLEKIRSSSLLFALIKKHNYYSTHIANEVFQLLPFEGLLSHWQTDTAQSIERDASQLASQASENQSRLGESLQQFCINLTEKARAGQIDPVFGREREIQQMIDILGRRRKNNPILVGEPGVGKTALAEGLALEIHKGNVPDFLKNTAILALDLGLLEAGASVKGEYERRLKAVLKEVSAAKFPVILFIDEAHTLIGSGQQQGGLDAANILKPALVRGELSVIAATTWHEYKKYFEKDAALARRFQLIKLQQPDIEDTIRILRGLQPIYEKAHGVSVRTDALEAAAELSTRYIFGRQQPDKAIDLVDTAAARVKINLTANSAEASALENRITALEQELSSLTRDKRQGQAVGEKKLKDLKQRIKKQKSAHDQLLRDWEEEQGLINRLLELRHDIEQSGKKPSKELQKKQQQLLQSINDRMNSLIDYEVSPEVVARVVSDWTGVPLGKLLKSEYSALLHLEKNLQEQIKGQNEAVEAIAQHLKAAKTGLSSVDKPSGVFLLVGPSGVGKTETALAIAERVFGGRQYLTTINMSEFQEKHSLSRLIGSPPGYVGFGEGGMLTEAVRQRPYSVVLLDEVEKAALDVMNLFYQVFDKGSLTDGEGEEVNFKNTVIFLTSNLASDLILRCADLPQDQLIKLIWPILSAHFQPALLARMTVVVYRGLSAETLKEITRQKLDAFKMQLASTHGIKLHFKDEIIDFMAEHYNEPELGAREIELTLHSQIMPHLAKYILEAMTENREVNVLSLAIKNHSIVVME</sequence>
<evidence type="ECO:0000259" key="6">
    <source>
        <dbReference type="SMART" id="SM00382"/>
    </source>
</evidence>
<dbReference type="InterPro" id="IPR003593">
    <property type="entry name" value="AAA+_ATPase"/>
</dbReference>
<evidence type="ECO:0000259" key="7">
    <source>
        <dbReference type="SMART" id="SM01086"/>
    </source>
</evidence>
<organism evidence="9 11">
    <name type="scientific">Legionella birminghamensis</name>
    <dbReference type="NCBI Taxonomy" id="28083"/>
    <lineage>
        <taxon>Bacteria</taxon>
        <taxon>Pseudomonadati</taxon>
        <taxon>Pseudomonadota</taxon>
        <taxon>Gammaproteobacteria</taxon>
        <taxon>Legionellales</taxon>
        <taxon>Legionellaceae</taxon>
        <taxon>Legionella</taxon>
    </lineage>
</organism>
<dbReference type="STRING" id="28083.Lbir_1503"/>
<dbReference type="EMBL" id="UGNW01000001">
    <property type="protein sequence ID" value="STX32514.1"/>
    <property type="molecule type" value="Genomic_DNA"/>
</dbReference>
<dbReference type="EMBL" id="LNXT01000019">
    <property type="protein sequence ID" value="KTC71648.1"/>
    <property type="molecule type" value="Genomic_DNA"/>
</dbReference>
<accession>A0A378IK44</accession>
<name>A0A378IK44_9GAMM</name>
<reference evidence="8 10" key="1">
    <citation type="submission" date="2015-11" db="EMBL/GenBank/DDBJ databases">
        <title>Genomic analysis of 38 Legionella species identifies large and diverse effector repertoires.</title>
        <authorList>
            <person name="Burstein D."/>
            <person name="Amaro F."/>
            <person name="Zusman T."/>
            <person name="Lifshitz Z."/>
            <person name="Cohen O."/>
            <person name="Gilbert J.A."/>
            <person name="Pupko T."/>
            <person name="Shuman H.A."/>
            <person name="Segal G."/>
        </authorList>
    </citation>
    <scope>NUCLEOTIDE SEQUENCE [LARGE SCALE GENOMIC DNA]</scope>
    <source>
        <strain evidence="8 10">CDC#1407-AL-14</strain>
    </source>
</reference>
<keyword evidence="3 4" id="KW-0143">Chaperone</keyword>
<dbReference type="InterPro" id="IPR018368">
    <property type="entry name" value="ClpA/B_CS1"/>
</dbReference>
<dbReference type="PROSITE" id="PS00871">
    <property type="entry name" value="CLPAB_2"/>
    <property type="match status" value="1"/>
</dbReference>
<dbReference type="CDD" id="cd19499">
    <property type="entry name" value="RecA-like_ClpB_Hsp104-like"/>
    <property type="match status" value="1"/>
</dbReference>
<dbReference type="RefSeq" id="WP_058523565.1">
    <property type="nucleotide sequence ID" value="NZ_CAAAHV010000001.1"/>
</dbReference>
<feature type="domain" description="Clp ATPase C-terminal" evidence="7">
    <location>
        <begin position="767"/>
        <end position="859"/>
    </location>
</feature>
<reference evidence="9 11" key="2">
    <citation type="submission" date="2018-06" db="EMBL/GenBank/DDBJ databases">
        <authorList>
            <consortium name="Pathogen Informatics"/>
            <person name="Doyle S."/>
        </authorList>
    </citation>
    <scope>NUCLEOTIDE SEQUENCE [LARGE SCALE GENOMIC DNA]</scope>
    <source>
        <strain evidence="9 11">NCTC12437</strain>
    </source>
</reference>
<dbReference type="Gene3D" id="3.40.50.300">
    <property type="entry name" value="P-loop containing nucleotide triphosphate hydrolases"/>
    <property type="match status" value="3"/>
</dbReference>
<evidence type="ECO:0000256" key="2">
    <source>
        <dbReference type="ARBA" id="ARBA00022840"/>
    </source>
</evidence>
<dbReference type="Pfam" id="PF07724">
    <property type="entry name" value="AAA_2"/>
    <property type="match status" value="1"/>
</dbReference>
<dbReference type="CDD" id="cd00009">
    <property type="entry name" value="AAA"/>
    <property type="match status" value="1"/>
</dbReference>
<evidence type="ECO:0000313" key="9">
    <source>
        <dbReference type="EMBL" id="STX32514.1"/>
    </source>
</evidence>
<dbReference type="GO" id="GO:0034605">
    <property type="term" value="P:cellular response to heat"/>
    <property type="evidence" value="ECO:0007669"/>
    <property type="project" value="TreeGrafter"/>
</dbReference>
<dbReference type="InterPro" id="IPR028299">
    <property type="entry name" value="ClpA/B_CS2"/>
</dbReference>
<gene>
    <name evidence="9" type="primary">clpB_2</name>
    <name evidence="8" type="ORF">Lbir_1503</name>
    <name evidence="9" type="ORF">NCTC12437_02305</name>
</gene>
<dbReference type="InterPro" id="IPR019489">
    <property type="entry name" value="Clp_ATPase_C"/>
</dbReference>
<dbReference type="FunFam" id="3.40.50.300:FF:000025">
    <property type="entry name" value="ATP-dependent Clp protease subunit"/>
    <property type="match status" value="1"/>
</dbReference>
<dbReference type="InterPro" id="IPR050130">
    <property type="entry name" value="ClpA_ClpB"/>
</dbReference>
<comment type="similarity">
    <text evidence="4">Belongs to the ClpA/ClpB family.</text>
</comment>
<protein>
    <submittedName>
        <fullName evidence="9">Endopeptidase Clp ATP-binding subunit B</fullName>
    </submittedName>
</protein>
<dbReference type="SMART" id="SM00382">
    <property type="entry name" value="AAA"/>
    <property type="match status" value="2"/>
</dbReference>
<dbReference type="Pfam" id="PF00004">
    <property type="entry name" value="AAA"/>
    <property type="match status" value="1"/>
</dbReference>
<evidence type="ECO:0000256" key="1">
    <source>
        <dbReference type="ARBA" id="ARBA00022741"/>
    </source>
</evidence>
<dbReference type="NCBIfam" id="TIGR03345">
    <property type="entry name" value="VI_ClpV1"/>
    <property type="match status" value="1"/>
</dbReference>
<dbReference type="Gene3D" id="1.10.8.60">
    <property type="match status" value="1"/>
</dbReference>
<evidence type="ECO:0000313" key="11">
    <source>
        <dbReference type="Proteomes" id="UP000255066"/>
    </source>
</evidence>
<dbReference type="Pfam" id="PF10431">
    <property type="entry name" value="ClpB_D2-small"/>
    <property type="match status" value="1"/>
</dbReference>
<evidence type="ECO:0000256" key="5">
    <source>
        <dbReference type="SAM" id="Coils"/>
    </source>
</evidence>
<dbReference type="InterPro" id="IPR036628">
    <property type="entry name" value="Clp_N_dom_sf"/>
</dbReference>
<feature type="coiled-coil region" evidence="5">
    <location>
        <begin position="423"/>
        <end position="486"/>
    </location>
</feature>
<dbReference type="PROSITE" id="PS00870">
    <property type="entry name" value="CLPAB_1"/>
    <property type="match status" value="1"/>
</dbReference>
<feature type="domain" description="AAA+ ATPase" evidence="6">
    <location>
        <begin position="600"/>
        <end position="742"/>
    </location>
</feature>
<dbReference type="PANTHER" id="PTHR11638">
    <property type="entry name" value="ATP-DEPENDENT CLP PROTEASE"/>
    <property type="match status" value="1"/>
</dbReference>
<keyword evidence="10" id="KW-1185">Reference proteome</keyword>
<dbReference type="SUPFAM" id="SSF81923">
    <property type="entry name" value="Double Clp-N motif"/>
    <property type="match status" value="1"/>
</dbReference>
<dbReference type="Gene3D" id="1.10.1780.10">
    <property type="entry name" value="Clp, N-terminal domain"/>
    <property type="match status" value="1"/>
</dbReference>
<dbReference type="PRINTS" id="PR00300">
    <property type="entry name" value="CLPPROTEASEA"/>
</dbReference>
<dbReference type="SMART" id="SM01086">
    <property type="entry name" value="ClpB_D2-small"/>
    <property type="match status" value="1"/>
</dbReference>
<dbReference type="InterPro" id="IPR003959">
    <property type="entry name" value="ATPase_AAA_core"/>
</dbReference>
<dbReference type="PANTHER" id="PTHR11638:SF181">
    <property type="entry name" value="ATPASE SUBUNIT OF ATP-DEPENDENT PROTEASE"/>
    <property type="match status" value="1"/>
</dbReference>
<feature type="domain" description="AAA+ ATPase" evidence="6">
    <location>
        <begin position="216"/>
        <end position="360"/>
    </location>
</feature>
<dbReference type="Pfam" id="PF17871">
    <property type="entry name" value="AAA_lid_9"/>
    <property type="match status" value="1"/>
</dbReference>
<dbReference type="GO" id="GO:0005737">
    <property type="term" value="C:cytoplasm"/>
    <property type="evidence" value="ECO:0007669"/>
    <property type="project" value="TreeGrafter"/>
</dbReference>
<evidence type="ECO:0000313" key="8">
    <source>
        <dbReference type="EMBL" id="KTC71648.1"/>
    </source>
</evidence>
<dbReference type="AlphaFoldDB" id="A0A378IK44"/>